<reference evidence="2 3" key="1">
    <citation type="journal article" date="2014" name="Agronomy (Basel)">
        <title>A Draft Genome Sequence for Ensete ventricosum, the Drought-Tolerant Tree Against Hunger.</title>
        <authorList>
            <person name="Harrison J."/>
            <person name="Moore K.A."/>
            <person name="Paszkiewicz K."/>
            <person name="Jones T."/>
            <person name="Grant M."/>
            <person name="Ambacheew D."/>
            <person name="Muzemil S."/>
            <person name="Studholme D.J."/>
        </authorList>
    </citation>
    <scope>NUCLEOTIDE SEQUENCE [LARGE SCALE GENOMIC DNA]</scope>
</reference>
<dbReference type="EMBL" id="AMZH03000489">
    <property type="protein sequence ID" value="RRT83461.1"/>
    <property type="molecule type" value="Genomic_DNA"/>
</dbReference>
<sequence length="70" mass="7990">MPIDASLKKPKPKKKSFLQRKRGLEEFAFPPPSPSQKENKRRRWGAERVAVCKCPLRGRDLTPVSAMLIS</sequence>
<organism evidence="2 3">
    <name type="scientific">Ensete ventricosum</name>
    <name type="common">Abyssinian banana</name>
    <name type="synonym">Musa ensete</name>
    <dbReference type="NCBI Taxonomy" id="4639"/>
    <lineage>
        <taxon>Eukaryota</taxon>
        <taxon>Viridiplantae</taxon>
        <taxon>Streptophyta</taxon>
        <taxon>Embryophyta</taxon>
        <taxon>Tracheophyta</taxon>
        <taxon>Spermatophyta</taxon>
        <taxon>Magnoliopsida</taxon>
        <taxon>Liliopsida</taxon>
        <taxon>Zingiberales</taxon>
        <taxon>Musaceae</taxon>
        <taxon>Ensete</taxon>
    </lineage>
</organism>
<feature type="compositionally biased region" description="Basic residues" evidence="1">
    <location>
        <begin position="8"/>
        <end position="21"/>
    </location>
</feature>
<protein>
    <submittedName>
        <fullName evidence="2">Uncharacterized protein</fullName>
    </submittedName>
</protein>
<dbReference type="AlphaFoldDB" id="A0A427B4Q5"/>
<accession>A0A427B4Q5</accession>
<dbReference type="Proteomes" id="UP000287651">
    <property type="component" value="Unassembled WGS sequence"/>
</dbReference>
<name>A0A427B4Q5_ENSVE</name>
<proteinExistence type="predicted"/>
<evidence type="ECO:0000313" key="3">
    <source>
        <dbReference type="Proteomes" id="UP000287651"/>
    </source>
</evidence>
<evidence type="ECO:0000256" key="1">
    <source>
        <dbReference type="SAM" id="MobiDB-lite"/>
    </source>
</evidence>
<gene>
    <name evidence="2" type="ORF">B296_00007240</name>
</gene>
<feature type="region of interest" description="Disordered" evidence="1">
    <location>
        <begin position="1"/>
        <end position="45"/>
    </location>
</feature>
<comment type="caution">
    <text evidence="2">The sequence shown here is derived from an EMBL/GenBank/DDBJ whole genome shotgun (WGS) entry which is preliminary data.</text>
</comment>
<evidence type="ECO:0000313" key="2">
    <source>
        <dbReference type="EMBL" id="RRT83461.1"/>
    </source>
</evidence>